<organism evidence="3 4">
    <name type="scientific">Emiliania huxleyi (strain CCMP1516)</name>
    <dbReference type="NCBI Taxonomy" id="280463"/>
    <lineage>
        <taxon>Eukaryota</taxon>
        <taxon>Haptista</taxon>
        <taxon>Haptophyta</taxon>
        <taxon>Prymnesiophyceae</taxon>
        <taxon>Isochrysidales</taxon>
        <taxon>Noelaerhabdaceae</taxon>
        <taxon>Emiliania</taxon>
    </lineage>
</organism>
<dbReference type="GO" id="GO:0016435">
    <property type="term" value="F:rRNA (guanine) methyltransferase activity"/>
    <property type="evidence" value="ECO:0007669"/>
    <property type="project" value="InterPro"/>
</dbReference>
<dbReference type="InterPro" id="IPR039769">
    <property type="entry name" value="Bud23-like"/>
</dbReference>
<feature type="region of interest" description="Disordered" evidence="1">
    <location>
        <begin position="209"/>
        <end position="266"/>
    </location>
</feature>
<proteinExistence type="predicted"/>
<sequence length="266" mass="27496">MSRPERTAAAQAFYDPAEAAKYSASARMGRTQRHLAERALHLLDIRQPGALLLDLGCGTGYSGAPLERAGHAWVGLDLSESMLRAARAPGKRRDVLCADLGAPLWLRRRVFDGAVSISAVQWLCHATANGHDPAKRVRTFFRGLKAVLVPGARAVLQLYPEQPEHMAGGTVGPCSPLGLGTLVVDYPRSERSKKLFLVLTSPNQAAAAAGGRRRAVESVGGGGGAKGGGGAGKRRKGAAAPGGGGGAKRQRAAADGGGGAKRKGGR</sequence>
<reference evidence="3" key="2">
    <citation type="submission" date="2024-10" db="UniProtKB">
        <authorList>
            <consortium name="EnsemblProtists"/>
        </authorList>
    </citation>
    <scope>IDENTIFICATION</scope>
</reference>
<reference evidence="4" key="1">
    <citation type="journal article" date="2013" name="Nature">
        <title>Pan genome of the phytoplankton Emiliania underpins its global distribution.</title>
        <authorList>
            <person name="Read B.A."/>
            <person name="Kegel J."/>
            <person name="Klute M.J."/>
            <person name="Kuo A."/>
            <person name="Lefebvre S.C."/>
            <person name="Maumus F."/>
            <person name="Mayer C."/>
            <person name="Miller J."/>
            <person name="Monier A."/>
            <person name="Salamov A."/>
            <person name="Young J."/>
            <person name="Aguilar M."/>
            <person name="Claverie J.M."/>
            <person name="Frickenhaus S."/>
            <person name="Gonzalez K."/>
            <person name="Herman E.K."/>
            <person name="Lin Y.C."/>
            <person name="Napier J."/>
            <person name="Ogata H."/>
            <person name="Sarno A.F."/>
            <person name="Shmutz J."/>
            <person name="Schroeder D."/>
            <person name="de Vargas C."/>
            <person name="Verret F."/>
            <person name="von Dassow P."/>
            <person name="Valentin K."/>
            <person name="Van de Peer Y."/>
            <person name="Wheeler G."/>
            <person name="Dacks J.B."/>
            <person name="Delwiche C.F."/>
            <person name="Dyhrman S.T."/>
            <person name="Glockner G."/>
            <person name="John U."/>
            <person name="Richards T."/>
            <person name="Worden A.Z."/>
            <person name="Zhang X."/>
            <person name="Grigoriev I.V."/>
            <person name="Allen A.E."/>
            <person name="Bidle K."/>
            <person name="Borodovsky M."/>
            <person name="Bowler C."/>
            <person name="Brownlee C."/>
            <person name="Cock J.M."/>
            <person name="Elias M."/>
            <person name="Gladyshev V.N."/>
            <person name="Groth M."/>
            <person name="Guda C."/>
            <person name="Hadaegh A."/>
            <person name="Iglesias-Rodriguez M.D."/>
            <person name="Jenkins J."/>
            <person name="Jones B.M."/>
            <person name="Lawson T."/>
            <person name="Leese F."/>
            <person name="Lindquist E."/>
            <person name="Lobanov A."/>
            <person name="Lomsadze A."/>
            <person name="Malik S.B."/>
            <person name="Marsh M.E."/>
            <person name="Mackinder L."/>
            <person name="Mock T."/>
            <person name="Mueller-Roeber B."/>
            <person name="Pagarete A."/>
            <person name="Parker M."/>
            <person name="Probert I."/>
            <person name="Quesneville H."/>
            <person name="Raines C."/>
            <person name="Rensing S.A."/>
            <person name="Riano-Pachon D.M."/>
            <person name="Richier S."/>
            <person name="Rokitta S."/>
            <person name="Shiraiwa Y."/>
            <person name="Soanes D.M."/>
            <person name="van der Giezen M."/>
            <person name="Wahlund T.M."/>
            <person name="Williams B."/>
            <person name="Wilson W."/>
            <person name="Wolfe G."/>
            <person name="Wurch L.L."/>
        </authorList>
    </citation>
    <scope>NUCLEOTIDE SEQUENCE</scope>
</reference>
<dbReference type="Pfam" id="PF08241">
    <property type="entry name" value="Methyltransf_11"/>
    <property type="match status" value="1"/>
</dbReference>
<dbReference type="STRING" id="2903.R1DE71"/>
<evidence type="ECO:0000313" key="4">
    <source>
        <dbReference type="Proteomes" id="UP000013827"/>
    </source>
</evidence>
<dbReference type="GO" id="GO:0005730">
    <property type="term" value="C:nucleolus"/>
    <property type="evidence" value="ECO:0007669"/>
    <property type="project" value="TreeGrafter"/>
</dbReference>
<dbReference type="EnsemblProtists" id="EOD09146">
    <property type="protein sequence ID" value="EOD09146"/>
    <property type="gene ID" value="EMIHUDRAFT_558187"/>
</dbReference>
<dbReference type="InterPro" id="IPR013216">
    <property type="entry name" value="Methyltransf_11"/>
</dbReference>
<protein>
    <recommendedName>
        <fullName evidence="2">Methyltransferase type 11 domain-containing protein</fullName>
    </recommendedName>
</protein>
<dbReference type="CDD" id="cd02440">
    <property type="entry name" value="AdoMet_MTases"/>
    <property type="match status" value="1"/>
</dbReference>
<feature type="compositionally biased region" description="Gly residues" evidence="1">
    <location>
        <begin position="219"/>
        <end position="231"/>
    </location>
</feature>
<dbReference type="Gene3D" id="3.40.50.150">
    <property type="entry name" value="Vaccinia Virus protein VP39"/>
    <property type="match status" value="1"/>
</dbReference>
<keyword evidence="4" id="KW-1185">Reference proteome</keyword>
<dbReference type="InterPro" id="IPR029063">
    <property type="entry name" value="SAM-dependent_MTases_sf"/>
</dbReference>
<dbReference type="GeneID" id="17255296"/>
<dbReference type="SUPFAM" id="SSF53335">
    <property type="entry name" value="S-adenosyl-L-methionine-dependent methyltransferases"/>
    <property type="match status" value="1"/>
</dbReference>
<evidence type="ECO:0000259" key="2">
    <source>
        <dbReference type="Pfam" id="PF08241"/>
    </source>
</evidence>
<dbReference type="HOGENOM" id="CLU_055194_2_0_1"/>
<dbReference type="PANTHER" id="PTHR12734:SF0">
    <property type="entry name" value="18S RRNA (GUANINE-N(7))-METHYLTRANSFERASE-RELATED"/>
    <property type="match status" value="1"/>
</dbReference>
<dbReference type="RefSeq" id="XP_005761575.1">
    <property type="nucleotide sequence ID" value="XM_005761518.1"/>
</dbReference>
<dbReference type="Proteomes" id="UP000013827">
    <property type="component" value="Unassembled WGS sequence"/>
</dbReference>
<dbReference type="PANTHER" id="PTHR12734">
    <property type="entry name" value="METHYLTRANSFERASE-RELATED"/>
    <property type="match status" value="1"/>
</dbReference>
<dbReference type="AlphaFoldDB" id="A0A0D3ID11"/>
<feature type="domain" description="Methyltransferase type 11" evidence="2">
    <location>
        <begin position="53"/>
        <end position="152"/>
    </location>
</feature>
<dbReference type="KEGG" id="ehx:EMIHUDRAFT_558187"/>
<dbReference type="PaxDb" id="2903-EOD09146"/>
<evidence type="ECO:0000313" key="3">
    <source>
        <dbReference type="EnsemblProtists" id="EOD09146"/>
    </source>
</evidence>
<accession>A0A0D3ID11</accession>
<name>A0A0D3ID11_EMIH1</name>
<dbReference type="GO" id="GO:0070476">
    <property type="term" value="P:rRNA (guanine-N7)-methylation"/>
    <property type="evidence" value="ECO:0007669"/>
    <property type="project" value="InterPro"/>
</dbReference>
<dbReference type="eggNOG" id="KOG1541">
    <property type="taxonomic scope" value="Eukaryota"/>
</dbReference>
<evidence type="ECO:0000256" key="1">
    <source>
        <dbReference type="SAM" id="MobiDB-lite"/>
    </source>
</evidence>